<feature type="region of interest" description="Disordered" evidence="1">
    <location>
        <begin position="205"/>
        <end position="228"/>
    </location>
</feature>
<dbReference type="AlphaFoldDB" id="A0A8J6CGX6"/>
<protein>
    <submittedName>
        <fullName evidence="2">Uncharacterized protein</fullName>
    </submittedName>
</protein>
<evidence type="ECO:0000313" key="3">
    <source>
        <dbReference type="Proteomes" id="UP000751190"/>
    </source>
</evidence>
<dbReference type="EMBL" id="JAGTXO010000001">
    <property type="protein sequence ID" value="KAG8470586.1"/>
    <property type="molecule type" value="Genomic_DNA"/>
</dbReference>
<sequence length="228" mass="24610">MVLALYQQSCAQQEVAAHASVGAAGDARLLYDRRDKYRALERAGVIRSGTASLRQLSAECDGLVAQMSHTWAAPAGRTLVKRSERVLGAQNGATRSYQESLEAEAAQVVGRGDFMLAGRALARHAPEQKLLAPQGPFRVQDEQPTRVAMRDAAFRGRNAWRARNADDAGTILGHPRDPLTRAAGGWASGDAAGVAARQYVHVKRMQSGPPKPVKAKMHMGSAARMQFR</sequence>
<accession>A0A8J6CGX6</accession>
<proteinExistence type="predicted"/>
<keyword evidence="3" id="KW-1185">Reference proteome</keyword>
<name>A0A8J6CGX6_DIALT</name>
<comment type="caution">
    <text evidence="2">The sequence shown here is derived from an EMBL/GenBank/DDBJ whole genome shotgun (WGS) entry which is preliminary data.</text>
</comment>
<gene>
    <name evidence="2" type="ORF">KFE25_009007</name>
</gene>
<organism evidence="2 3">
    <name type="scientific">Diacronema lutheri</name>
    <name type="common">Unicellular marine alga</name>
    <name type="synonym">Monochrysis lutheri</name>
    <dbReference type="NCBI Taxonomy" id="2081491"/>
    <lineage>
        <taxon>Eukaryota</taxon>
        <taxon>Haptista</taxon>
        <taxon>Haptophyta</taxon>
        <taxon>Pavlovophyceae</taxon>
        <taxon>Pavlovales</taxon>
        <taxon>Pavlovaceae</taxon>
        <taxon>Diacronema</taxon>
    </lineage>
</organism>
<evidence type="ECO:0000256" key="1">
    <source>
        <dbReference type="SAM" id="MobiDB-lite"/>
    </source>
</evidence>
<reference evidence="2" key="1">
    <citation type="submission" date="2021-05" db="EMBL/GenBank/DDBJ databases">
        <title>The genome of the haptophyte Pavlova lutheri (Diacronema luteri, Pavlovales) - a model for lipid biosynthesis in eukaryotic algae.</title>
        <authorList>
            <person name="Hulatt C.J."/>
            <person name="Posewitz M.C."/>
        </authorList>
    </citation>
    <scope>NUCLEOTIDE SEQUENCE</scope>
    <source>
        <strain evidence="2">NIVA-4/92</strain>
    </source>
</reference>
<dbReference type="Proteomes" id="UP000751190">
    <property type="component" value="Unassembled WGS sequence"/>
</dbReference>
<evidence type="ECO:0000313" key="2">
    <source>
        <dbReference type="EMBL" id="KAG8470586.1"/>
    </source>
</evidence>